<proteinExistence type="predicted"/>
<evidence type="ECO:0000313" key="2">
    <source>
        <dbReference type="Proteomes" id="UP000054248"/>
    </source>
</evidence>
<dbReference type="EMBL" id="KN823089">
    <property type="protein sequence ID" value="KIO23267.1"/>
    <property type="molecule type" value="Genomic_DNA"/>
</dbReference>
<dbReference type="Proteomes" id="UP000054248">
    <property type="component" value="Unassembled WGS sequence"/>
</dbReference>
<gene>
    <name evidence="1" type="ORF">M407DRAFT_27258</name>
</gene>
<reference evidence="1 2" key="1">
    <citation type="submission" date="2014-04" db="EMBL/GenBank/DDBJ databases">
        <authorList>
            <consortium name="DOE Joint Genome Institute"/>
            <person name="Kuo A."/>
            <person name="Girlanda M."/>
            <person name="Perotto S."/>
            <person name="Kohler A."/>
            <person name="Nagy L.G."/>
            <person name="Floudas D."/>
            <person name="Copeland A."/>
            <person name="Barry K.W."/>
            <person name="Cichocki N."/>
            <person name="Veneault-Fourrey C."/>
            <person name="LaButti K."/>
            <person name="Lindquist E.A."/>
            <person name="Lipzen A."/>
            <person name="Lundell T."/>
            <person name="Morin E."/>
            <person name="Murat C."/>
            <person name="Sun H."/>
            <person name="Tunlid A."/>
            <person name="Henrissat B."/>
            <person name="Grigoriev I.V."/>
            <person name="Hibbett D.S."/>
            <person name="Martin F."/>
            <person name="Nordberg H.P."/>
            <person name="Cantor M.N."/>
            <person name="Hua S.X."/>
        </authorList>
    </citation>
    <scope>NUCLEOTIDE SEQUENCE [LARGE SCALE GENOMIC DNA]</scope>
    <source>
        <strain evidence="1 2">MUT 4182</strain>
    </source>
</reference>
<name>A0A0C3LPC3_9AGAM</name>
<dbReference type="HOGENOM" id="CLU_1129777_0_0_1"/>
<dbReference type="OrthoDB" id="2269034at2759"/>
<sequence>MPAVDTGIDNSSSQSRTQVCPINDLPYDVFYFILATCWEDAQRDYWGRKTHFPTIASHVCRTWRQHAIDTPSFWAKLTFRSKIPQLDKYQEWLTRLGGAPFDVYIGQEPFTSASIKRTKGIMRLIMPHISHLRSFQVSYVPTKILRLIFDRLNDANAPLLQRLRVEKRSRTVHGDLCRKRWEPRPFHQGQAPNLEQVHLSGMSYGYIMDRFGASLNTFIISPITNLVTPHNYAKIAQDILSRAPNLRVFGFLIHPFYRDTADQWIQTFQSPPLPSVTHSSLEELYIGGYRRDWDVIVVEQRGRG</sequence>
<dbReference type="STRING" id="1051891.A0A0C3LPC3"/>
<accession>A0A0C3LPC3</accession>
<organism evidence="1 2">
    <name type="scientific">Tulasnella calospora MUT 4182</name>
    <dbReference type="NCBI Taxonomy" id="1051891"/>
    <lineage>
        <taxon>Eukaryota</taxon>
        <taxon>Fungi</taxon>
        <taxon>Dikarya</taxon>
        <taxon>Basidiomycota</taxon>
        <taxon>Agaricomycotina</taxon>
        <taxon>Agaricomycetes</taxon>
        <taxon>Cantharellales</taxon>
        <taxon>Tulasnellaceae</taxon>
        <taxon>Tulasnella</taxon>
    </lineage>
</organism>
<dbReference type="AlphaFoldDB" id="A0A0C3LPC3"/>
<keyword evidence="2" id="KW-1185">Reference proteome</keyword>
<reference evidence="2" key="2">
    <citation type="submission" date="2015-01" db="EMBL/GenBank/DDBJ databases">
        <title>Evolutionary Origins and Diversification of the Mycorrhizal Mutualists.</title>
        <authorList>
            <consortium name="DOE Joint Genome Institute"/>
            <consortium name="Mycorrhizal Genomics Consortium"/>
            <person name="Kohler A."/>
            <person name="Kuo A."/>
            <person name="Nagy L.G."/>
            <person name="Floudas D."/>
            <person name="Copeland A."/>
            <person name="Barry K.W."/>
            <person name="Cichocki N."/>
            <person name="Veneault-Fourrey C."/>
            <person name="LaButti K."/>
            <person name="Lindquist E.A."/>
            <person name="Lipzen A."/>
            <person name="Lundell T."/>
            <person name="Morin E."/>
            <person name="Murat C."/>
            <person name="Riley R."/>
            <person name="Ohm R."/>
            <person name="Sun H."/>
            <person name="Tunlid A."/>
            <person name="Henrissat B."/>
            <person name="Grigoriev I.V."/>
            <person name="Hibbett D.S."/>
            <person name="Martin F."/>
        </authorList>
    </citation>
    <scope>NUCLEOTIDE SEQUENCE [LARGE SCALE GENOMIC DNA]</scope>
    <source>
        <strain evidence="2">MUT 4182</strain>
    </source>
</reference>
<evidence type="ECO:0000313" key="1">
    <source>
        <dbReference type="EMBL" id="KIO23267.1"/>
    </source>
</evidence>
<protein>
    <recommendedName>
        <fullName evidence="3">F-box domain-containing protein</fullName>
    </recommendedName>
</protein>
<evidence type="ECO:0008006" key="3">
    <source>
        <dbReference type="Google" id="ProtNLM"/>
    </source>
</evidence>